<dbReference type="EMBL" id="JAFLQW010000221">
    <property type="protein sequence ID" value="MBO0349044.1"/>
    <property type="molecule type" value="Genomic_DNA"/>
</dbReference>
<feature type="region of interest" description="Disordered" evidence="1">
    <location>
        <begin position="1"/>
        <end position="69"/>
    </location>
</feature>
<evidence type="ECO:0000256" key="1">
    <source>
        <dbReference type="SAM" id="MobiDB-lite"/>
    </source>
</evidence>
<comment type="caution">
    <text evidence="3">The sequence shown here is derived from an EMBL/GenBank/DDBJ whole genome shotgun (WGS) entry which is preliminary data.</text>
</comment>
<feature type="compositionally biased region" description="Polar residues" evidence="1">
    <location>
        <begin position="606"/>
        <end position="619"/>
    </location>
</feature>
<feature type="domain" description="eCIS core" evidence="2">
    <location>
        <begin position="148"/>
        <end position="224"/>
    </location>
</feature>
<dbReference type="InterPro" id="IPR025295">
    <property type="entry name" value="eCIS_core_dom"/>
</dbReference>
<sequence length="926" mass="99879">MATGRHIQKKGQSNATPTSATGMFKPHPFAMPAAPELQTKAEPGQVGGSRLSRIDVSAPPPIQPKLTIGAPDDKYEQEADTIARKVVQQISTPTPPGQNGSGDAVQRQLFSTPSIMRLTVQRREAVEGGAASSDLESTINQARSSGIPLGETIRRQMEGSFGADFSGVKVHTNNTADTLNRSLSARAFTTGNNIFFKQGEYNPSSSSGKELLAHELTHTIQQGSSPTVQRQSNSPLIKAAHQSLQTSTTLVQCKGMVISDKTRLHKVVGGKDKGTVGDNIAPGELIEISDNDSDHIKDVDGKIEWYRNAHGDGYIRSTKIFQGITVGDAENPENEDDLLGGFNDSAVSVSKDSLDDFSKEMEKKGSTTTDVDISSGSLGTAGGLLGMALSIKGLVGSKKEFGDWVDMIWNGIIVNSGKATAGISGIISSASESESTGAKNAKEVSGWSGSFASAFETLAGAVKTIKSVIDLIKMWSSDEKFGKTEYAKVGSDIISGALSTAKGVVDSIKSFIEIFNGPVGGLADAVPGLDIAINAVKMIIESYYLATSAYHWSKMRTVSLNLTQELETRGKGDKTKISAAKQQYATQRAEITNLETRKSAKEAKNQSRQQAINTLSTEQTELENKQQKLETERKQLEEDKFQLEQQNRVLTGTKNPQAAIQANQQTIQLKSTQINAKQKEIEGINEKLNCTLFRSGVRKEKGELQKKVNITTVKINEAATKITTKQGTMDAYATQTGLSQEDIEEVDLADELKSGNQKRIIRQSIHLSSDAVKIAGSIANLTGVGATAGVALKASAAGVDMSLPFFRALKQYGREKAAESQAKGETGTFSQWLFNANKSDIAKLKERKRHTATIFKMVNKLNDHVPLPGDKPEDKASKLKQFPVSSARVELFIQATGCEPKALYRLNGKPNEQASLILKSLYKREF</sequence>
<evidence type="ECO:0000259" key="2">
    <source>
        <dbReference type="Pfam" id="PF13699"/>
    </source>
</evidence>
<protein>
    <submittedName>
        <fullName evidence="3">DUF4157 domain-containing protein</fullName>
    </submittedName>
</protein>
<evidence type="ECO:0000313" key="3">
    <source>
        <dbReference type="EMBL" id="MBO0349044.1"/>
    </source>
</evidence>
<name>A0ABS3FPZ3_9CYAN</name>
<feature type="region of interest" description="Disordered" evidence="1">
    <location>
        <begin position="596"/>
        <end position="629"/>
    </location>
</feature>
<feature type="compositionally biased region" description="Polar residues" evidence="1">
    <location>
        <begin position="10"/>
        <end position="21"/>
    </location>
</feature>
<dbReference type="Pfam" id="PF13699">
    <property type="entry name" value="eCIS_core"/>
    <property type="match status" value="1"/>
</dbReference>
<dbReference type="Proteomes" id="UP000664844">
    <property type="component" value="Unassembled WGS sequence"/>
</dbReference>
<dbReference type="RefSeq" id="WP_207087578.1">
    <property type="nucleotide sequence ID" value="NZ_JAFLQW010000221.1"/>
</dbReference>
<feature type="compositionally biased region" description="Basic and acidic residues" evidence="1">
    <location>
        <begin position="596"/>
        <end position="605"/>
    </location>
</feature>
<evidence type="ECO:0000313" key="4">
    <source>
        <dbReference type="Proteomes" id="UP000664844"/>
    </source>
</evidence>
<proteinExistence type="predicted"/>
<organism evidence="3 4">
    <name type="scientific">Phormidium pseudopriestleyi FRX01</name>
    <dbReference type="NCBI Taxonomy" id="1759528"/>
    <lineage>
        <taxon>Bacteria</taxon>
        <taxon>Bacillati</taxon>
        <taxon>Cyanobacteriota</taxon>
        <taxon>Cyanophyceae</taxon>
        <taxon>Oscillatoriophycideae</taxon>
        <taxon>Oscillatoriales</taxon>
        <taxon>Oscillatoriaceae</taxon>
        <taxon>Phormidium</taxon>
    </lineage>
</organism>
<reference evidence="3 4" key="1">
    <citation type="submission" date="2021-03" db="EMBL/GenBank/DDBJ databases">
        <title>Metabolic Capacity of the Antarctic Cyanobacterium Phormidium pseudopriestleyi that Sustains Oxygenic Photosynthesis in the Presence of Hydrogen Sulfide.</title>
        <authorList>
            <person name="Lumian J.E."/>
            <person name="Jungblut A.D."/>
            <person name="Dillon M.L."/>
            <person name="Hawes I."/>
            <person name="Doran P.T."/>
            <person name="Mackey T.J."/>
            <person name="Dick G.J."/>
            <person name="Grettenberger C.L."/>
            <person name="Sumner D.Y."/>
        </authorList>
    </citation>
    <scope>NUCLEOTIDE SEQUENCE [LARGE SCALE GENOMIC DNA]</scope>
    <source>
        <strain evidence="3 4">FRX01</strain>
    </source>
</reference>
<accession>A0ABS3FPZ3</accession>
<gene>
    <name evidence="3" type="ORF">J0895_08005</name>
</gene>
<keyword evidence="4" id="KW-1185">Reference proteome</keyword>